<dbReference type="InterPro" id="IPR011146">
    <property type="entry name" value="HIT-like"/>
</dbReference>
<feature type="active site" description="Tele-AMP-histidine intermediate" evidence="1">
    <location>
        <position position="100"/>
    </location>
</feature>
<evidence type="ECO:0000256" key="3">
    <source>
        <dbReference type="PROSITE-ProRule" id="PRU00464"/>
    </source>
</evidence>
<evidence type="ECO:0000256" key="2">
    <source>
        <dbReference type="PIRSR" id="PIRSR601310-3"/>
    </source>
</evidence>
<sequence>MTSCIFCRIISGGLGAARIGENDLALAFLDIRPVNRGHVLVVPRRHVSSFGDLGAEESVAVFQLIREVTSALKAELPGCEGITLSAADGEAAGQEVPHAHFHVIPRSSGDDFGWRRFGTPESSETLEATASLLRHSMIS</sequence>
<dbReference type="GO" id="GO:0009117">
    <property type="term" value="P:nucleotide metabolic process"/>
    <property type="evidence" value="ECO:0007669"/>
    <property type="project" value="TreeGrafter"/>
</dbReference>
<dbReference type="Gene3D" id="3.30.428.10">
    <property type="entry name" value="HIT-like"/>
    <property type="match status" value="1"/>
</dbReference>
<dbReference type="GO" id="GO:0003824">
    <property type="term" value="F:catalytic activity"/>
    <property type="evidence" value="ECO:0007669"/>
    <property type="project" value="InterPro"/>
</dbReference>
<dbReference type="Pfam" id="PF01230">
    <property type="entry name" value="HIT"/>
    <property type="match status" value="1"/>
</dbReference>
<reference evidence="5 6" key="1">
    <citation type="submission" date="2020-04" db="EMBL/GenBank/DDBJ databases">
        <title>Luteolibacter sp. G-1-1-1 isolated from soil.</title>
        <authorList>
            <person name="Dahal R.H."/>
        </authorList>
    </citation>
    <scope>NUCLEOTIDE SEQUENCE [LARGE SCALE GENOMIC DNA]</scope>
    <source>
        <strain evidence="5 6">G-1-1-1</strain>
    </source>
</reference>
<dbReference type="AlphaFoldDB" id="A0A858RE07"/>
<gene>
    <name evidence="5" type="ORF">HHL09_04370</name>
</gene>
<dbReference type="Proteomes" id="UP000501812">
    <property type="component" value="Chromosome"/>
</dbReference>
<dbReference type="PANTHER" id="PTHR46648">
    <property type="entry name" value="HIT FAMILY PROTEIN 1"/>
    <property type="match status" value="1"/>
</dbReference>
<dbReference type="PROSITE" id="PS51084">
    <property type="entry name" value="HIT_2"/>
    <property type="match status" value="1"/>
</dbReference>
<feature type="domain" description="HIT" evidence="4">
    <location>
        <begin position="5"/>
        <end position="114"/>
    </location>
</feature>
<name>A0A858RE07_9BACT</name>
<keyword evidence="6" id="KW-1185">Reference proteome</keyword>
<protein>
    <submittedName>
        <fullName evidence="5">HIT family protein</fullName>
    </submittedName>
</protein>
<dbReference type="EMBL" id="CP051774">
    <property type="protein sequence ID" value="QJE95037.1"/>
    <property type="molecule type" value="Genomic_DNA"/>
</dbReference>
<accession>A0A858RE07</accession>
<organism evidence="5 6">
    <name type="scientific">Luteolibacter luteus</name>
    <dbReference type="NCBI Taxonomy" id="2728835"/>
    <lineage>
        <taxon>Bacteria</taxon>
        <taxon>Pseudomonadati</taxon>
        <taxon>Verrucomicrobiota</taxon>
        <taxon>Verrucomicrobiia</taxon>
        <taxon>Verrucomicrobiales</taxon>
        <taxon>Verrucomicrobiaceae</taxon>
        <taxon>Luteolibacter</taxon>
    </lineage>
</organism>
<dbReference type="RefSeq" id="WP_169453258.1">
    <property type="nucleotide sequence ID" value="NZ_CP051774.1"/>
</dbReference>
<dbReference type="KEGG" id="luo:HHL09_04370"/>
<dbReference type="InterPro" id="IPR001310">
    <property type="entry name" value="Histidine_triad_HIT"/>
</dbReference>
<feature type="short sequence motif" description="Histidine triad motif" evidence="2 3">
    <location>
        <begin position="98"/>
        <end position="102"/>
    </location>
</feature>
<dbReference type="PRINTS" id="PR00332">
    <property type="entry name" value="HISTRIAD"/>
</dbReference>
<evidence type="ECO:0000313" key="6">
    <source>
        <dbReference type="Proteomes" id="UP000501812"/>
    </source>
</evidence>
<evidence type="ECO:0000259" key="4">
    <source>
        <dbReference type="PROSITE" id="PS51084"/>
    </source>
</evidence>
<evidence type="ECO:0000256" key="1">
    <source>
        <dbReference type="PIRSR" id="PIRSR601310-1"/>
    </source>
</evidence>
<proteinExistence type="predicted"/>
<dbReference type="SUPFAM" id="SSF54197">
    <property type="entry name" value="HIT-like"/>
    <property type="match status" value="1"/>
</dbReference>
<evidence type="ECO:0000313" key="5">
    <source>
        <dbReference type="EMBL" id="QJE95037.1"/>
    </source>
</evidence>
<dbReference type="InterPro" id="IPR036265">
    <property type="entry name" value="HIT-like_sf"/>
</dbReference>
<dbReference type="PANTHER" id="PTHR46648:SF1">
    <property type="entry name" value="ADENOSINE 5'-MONOPHOSPHORAMIDASE HNT1"/>
    <property type="match status" value="1"/>
</dbReference>